<keyword evidence="9" id="KW-1185">Reference proteome</keyword>
<keyword evidence="8" id="KW-0418">Kinase</keyword>
<keyword evidence="8" id="KW-0808">Transferase</keyword>
<comment type="function">
    <text evidence="3">Catalyzes the phosphorylation of hydroxymethylpyrimidine phosphate (HMP-P) to HMP-PP, and of HMP to HMP-P.</text>
</comment>
<organism evidence="8 9">
    <name type="scientific">Leucobacter albus</name>
    <dbReference type="NCBI Taxonomy" id="272210"/>
    <lineage>
        <taxon>Bacteria</taxon>
        <taxon>Bacillati</taxon>
        <taxon>Actinomycetota</taxon>
        <taxon>Actinomycetes</taxon>
        <taxon>Micrococcales</taxon>
        <taxon>Microbacteriaceae</taxon>
        <taxon>Leucobacter</taxon>
    </lineage>
</organism>
<feature type="domain" description="Thiaminase-2/PQQC" evidence="6">
    <location>
        <begin position="310"/>
        <end position="486"/>
    </location>
</feature>
<dbReference type="GO" id="GO:0008972">
    <property type="term" value="F:phosphomethylpyrimidine kinase activity"/>
    <property type="evidence" value="ECO:0007669"/>
    <property type="project" value="UniProtKB-EC"/>
</dbReference>
<dbReference type="PANTHER" id="PTHR20858">
    <property type="entry name" value="PHOSPHOMETHYLPYRIMIDINE KINASE"/>
    <property type="match status" value="1"/>
</dbReference>
<dbReference type="CDD" id="cd01169">
    <property type="entry name" value="HMPP_kinase"/>
    <property type="match status" value="1"/>
</dbReference>
<dbReference type="InterPro" id="IPR013749">
    <property type="entry name" value="PM/HMP-P_kinase-1"/>
</dbReference>
<dbReference type="EMBL" id="JBHTLY010000002">
    <property type="protein sequence ID" value="MFD1201213.1"/>
    <property type="molecule type" value="Genomic_DNA"/>
</dbReference>
<gene>
    <name evidence="8" type="ORF">ACFQ3U_04830</name>
</gene>
<proteinExistence type="predicted"/>
<dbReference type="RefSeq" id="WP_343957214.1">
    <property type="nucleotide sequence ID" value="NZ_BAAAKZ010000001.1"/>
</dbReference>
<sequence length="505" mass="52768">MTAPFTPNILSIAGTDPTGGAGIQADLKSIAAGGGYGMAVVTALVAQNTRGVREVHVPDTAFLRAQLDAVSDDVRIDAVKIGMLANTEVIETVADWLGAVRGATAQPSFPVVLDPVMIAASGDPLLAPETIEALRRLIPLADLVTPNLFELAELTGEAVAADWAAALAQGRRLAEATGVRVLVKGGHLPGESAPDALVAPGGEVTEFAGSRIHTPHTHGTGCSLSAGVATRIARRPGDWAAAVGEAKAWLRESLAAAGELSVGGGSGPLNHLAGLWLRGGLETRPTAEAVRETWWAGIATVREQTEQLGFIRGLADGTLERAHFLEYIAQDSVYLHAYARVLARVSEIAPSPEEQAFWARAAHGAIMGELELHRARLGDDAPIHVASAAPSAATSGYVNHLLAASTKDYAEAAAAVLPCFWVYADLGKRLVSGAIHARAQQADHPYAEWIATYDDAGFAADNETAIGYVTAAAAAADAATRERMWRAFEVGAIWEREFFGQTPAG</sequence>
<evidence type="ECO:0000256" key="5">
    <source>
        <dbReference type="ARBA" id="ARBA00022977"/>
    </source>
</evidence>
<comment type="catalytic activity">
    <reaction evidence="1">
        <text>4-amino-5-hydroxymethyl-2-methylpyrimidine + ATP = 4-amino-2-methyl-5-(phosphooxymethyl)pyrimidine + ADP + H(+)</text>
        <dbReference type="Rhea" id="RHEA:23096"/>
        <dbReference type="ChEBI" id="CHEBI:15378"/>
        <dbReference type="ChEBI" id="CHEBI:16892"/>
        <dbReference type="ChEBI" id="CHEBI:30616"/>
        <dbReference type="ChEBI" id="CHEBI:58354"/>
        <dbReference type="ChEBI" id="CHEBI:456216"/>
        <dbReference type="EC" id="2.7.1.49"/>
    </reaction>
</comment>
<accession>A0ABW3TP34</accession>
<dbReference type="Gene3D" id="3.40.1190.20">
    <property type="match status" value="1"/>
</dbReference>
<dbReference type="InterPro" id="IPR004399">
    <property type="entry name" value="HMP/HMP-P_kinase_dom"/>
</dbReference>
<dbReference type="PANTHER" id="PTHR20858:SF17">
    <property type="entry name" value="HYDROXYMETHYLPYRIMIDINE_PHOSPHOMETHYLPYRIMIDINE KINASE THI20-RELATED"/>
    <property type="match status" value="1"/>
</dbReference>
<evidence type="ECO:0000256" key="4">
    <source>
        <dbReference type="ARBA" id="ARBA00004769"/>
    </source>
</evidence>
<evidence type="ECO:0000256" key="1">
    <source>
        <dbReference type="ARBA" id="ARBA00000151"/>
    </source>
</evidence>
<evidence type="ECO:0000256" key="2">
    <source>
        <dbReference type="ARBA" id="ARBA00000565"/>
    </source>
</evidence>
<dbReference type="Gene3D" id="1.20.910.10">
    <property type="entry name" value="Heme oxygenase-like"/>
    <property type="match status" value="1"/>
</dbReference>
<reference evidence="9" key="1">
    <citation type="journal article" date="2019" name="Int. J. Syst. Evol. Microbiol.">
        <title>The Global Catalogue of Microorganisms (GCM) 10K type strain sequencing project: providing services to taxonomists for standard genome sequencing and annotation.</title>
        <authorList>
            <consortium name="The Broad Institute Genomics Platform"/>
            <consortium name="The Broad Institute Genome Sequencing Center for Infectious Disease"/>
            <person name="Wu L."/>
            <person name="Ma J."/>
        </authorList>
    </citation>
    <scope>NUCLEOTIDE SEQUENCE [LARGE SCALE GENOMIC DNA]</scope>
    <source>
        <strain evidence="9">CCUG 50213</strain>
    </source>
</reference>
<comment type="pathway">
    <text evidence="4">Cofactor biosynthesis; thiamine diphosphate biosynthesis; 4-amino-2-methyl-5-diphosphomethylpyrimidine from 5-amino-1-(5-phospho-D-ribosyl)imidazole: step 3/3.</text>
</comment>
<dbReference type="Proteomes" id="UP001597181">
    <property type="component" value="Unassembled WGS sequence"/>
</dbReference>
<dbReference type="SUPFAM" id="SSF53613">
    <property type="entry name" value="Ribokinase-like"/>
    <property type="match status" value="1"/>
</dbReference>
<dbReference type="GO" id="GO:0008902">
    <property type="term" value="F:hydroxymethylpyrimidine kinase activity"/>
    <property type="evidence" value="ECO:0007669"/>
    <property type="project" value="UniProtKB-EC"/>
</dbReference>
<protein>
    <submittedName>
        <fullName evidence="8">Bifunctional hydroxymethylpyrimidine kinase/phosphomethylpyrimidine kinase</fullName>
        <ecNumber evidence="8">2.7.1.49</ecNumber>
        <ecNumber evidence="8">2.7.4.7</ecNumber>
    </submittedName>
</protein>
<feature type="domain" description="Pyridoxamine kinase/Phosphomethylpyrimidine kinase" evidence="7">
    <location>
        <begin position="16"/>
        <end position="270"/>
    </location>
</feature>
<keyword evidence="5" id="KW-0784">Thiamine biosynthesis</keyword>
<dbReference type="InterPro" id="IPR029056">
    <property type="entry name" value="Ribokinase-like"/>
</dbReference>
<evidence type="ECO:0000313" key="9">
    <source>
        <dbReference type="Proteomes" id="UP001597181"/>
    </source>
</evidence>
<comment type="caution">
    <text evidence="8">The sequence shown here is derived from an EMBL/GenBank/DDBJ whole genome shotgun (WGS) entry which is preliminary data.</text>
</comment>
<dbReference type="CDD" id="cd19365">
    <property type="entry name" value="TenA_C-like"/>
    <property type="match status" value="1"/>
</dbReference>
<dbReference type="NCBIfam" id="NF011301">
    <property type="entry name" value="PRK14713.1"/>
    <property type="match status" value="1"/>
</dbReference>
<dbReference type="Pfam" id="PF03070">
    <property type="entry name" value="TENA_THI-4"/>
    <property type="match status" value="1"/>
</dbReference>
<dbReference type="InterPro" id="IPR004305">
    <property type="entry name" value="Thiaminase-2/PQQC"/>
</dbReference>
<name>A0ABW3TP34_9MICO</name>
<dbReference type="InterPro" id="IPR016084">
    <property type="entry name" value="Haem_Oase-like_multi-hlx"/>
</dbReference>
<dbReference type="EC" id="2.7.1.49" evidence="8"/>
<dbReference type="Pfam" id="PF08543">
    <property type="entry name" value="Phos_pyr_kin"/>
    <property type="match status" value="1"/>
</dbReference>
<evidence type="ECO:0000313" key="8">
    <source>
        <dbReference type="EMBL" id="MFD1201213.1"/>
    </source>
</evidence>
<dbReference type="SUPFAM" id="SSF48613">
    <property type="entry name" value="Heme oxygenase-like"/>
    <property type="match status" value="1"/>
</dbReference>
<dbReference type="EC" id="2.7.4.7" evidence="8"/>
<evidence type="ECO:0000259" key="6">
    <source>
        <dbReference type="Pfam" id="PF03070"/>
    </source>
</evidence>
<evidence type="ECO:0000256" key="3">
    <source>
        <dbReference type="ARBA" id="ARBA00003848"/>
    </source>
</evidence>
<dbReference type="NCBIfam" id="TIGR00097">
    <property type="entry name" value="HMP-P_kinase"/>
    <property type="match status" value="1"/>
</dbReference>
<comment type="catalytic activity">
    <reaction evidence="2">
        <text>4-amino-2-methyl-5-(phosphooxymethyl)pyrimidine + ATP = 4-amino-2-methyl-5-(diphosphooxymethyl)pyrimidine + ADP</text>
        <dbReference type="Rhea" id="RHEA:19893"/>
        <dbReference type="ChEBI" id="CHEBI:30616"/>
        <dbReference type="ChEBI" id="CHEBI:57841"/>
        <dbReference type="ChEBI" id="CHEBI:58354"/>
        <dbReference type="ChEBI" id="CHEBI:456216"/>
        <dbReference type="EC" id="2.7.4.7"/>
    </reaction>
</comment>
<evidence type="ECO:0000259" key="7">
    <source>
        <dbReference type="Pfam" id="PF08543"/>
    </source>
</evidence>